<accession>A0A8J2X4Q7</accession>
<evidence type="ECO:0000256" key="1">
    <source>
        <dbReference type="SAM" id="MobiDB-lite"/>
    </source>
</evidence>
<evidence type="ECO:0000256" key="2">
    <source>
        <dbReference type="SAM" id="Phobius"/>
    </source>
</evidence>
<proteinExistence type="predicted"/>
<keyword evidence="2" id="KW-1133">Transmembrane helix</keyword>
<dbReference type="EMBL" id="CAKKNE010000004">
    <property type="protein sequence ID" value="CAH0374606.1"/>
    <property type="molecule type" value="Genomic_DNA"/>
</dbReference>
<keyword evidence="2" id="KW-0812">Transmembrane</keyword>
<dbReference type="AlphaFoldDB" id="A0A8J2X4Q7"/>
<keyword evidence="4" id="KW-1185">Reference proteome</keyword>
<organism evidence="3 4">
    <name type="scientific">Pelagomonas calceolata</name>
    <dbReference type="NCBI Taxonomy" id="35677"/>
    <lineage>
        <taxon>Eukaryota</taxon>
        <taxon>Sar</taxon>
        <taxon>Stramenopiles</taxon>
        <taxon>Ochrophyta</taxon>
        <taxon>Pelagophyceae</taxon>
        <taxon>Pelagomonadales</taxon>
        <taxon>Pelagomonadaceae</taxon>
        <taxon>Pelagomonas</taxon>
    </lineage>
</organism>
<keyword evidence="2" id="KW-0472">Membrane</keyword>
<evidence type="ECO:0000313" key="3">
    <source>
        <dbReference type="EMBL" id="CAH0374606.1"/>
    </source>
</evidence>
<gene>
    <name evidence="3" type="ORF">PECAL_4P19030</name>
</gene>
<feature type="transmembrane region" description="Helical" evidence="2">
    <location>
        <begin position="38"/>
        <end position="62"/>
    </location>
</feature>
<evidence type="ECO:0008006" key="5">
    <source>
        <dbReference type="Google" id="ProtNLM"/>
    </source>
</evidence>
<name>A0A8J2X4Q7_9STRA</name>
<feature type="region of interest" description="Disordered" evidence="1">
    <location>
        <begin position="167"/>
        <end position="205"/>
    </location>
</feature>
<dbReference type="Proteomes" id="UP000789595">
    <property type="component" value="Unassembled WGS sequence"/>
</dbReference>
<comment type="caution">
    <text evidence="3">The sequence shown here is derived from an EMBL/GenBank/DDBJ whole genome shotgun (WGS) entry which is preliminary data.</text>
</comment>
<sequence>MKAVTLVQVHPRQPSKRTRNYCHRATTRPKHLRQRQKVVTLPVVALCMLVSVVFFSIGWTIAGISVRGSWQDDVEALTFLRDSSIELNDYFGDSEDPSKWTGVAVNNGRVTGLTLEKCSRIDGLDAIGSIEELESMSWCTKLVALPEAVRGLNALEELYFVEPANGNTATEEAEPTALPCFGSGSGDTPSSPCPEPSSRNLRGRR</sequence>
<evidence type="ECO:0000313" key="4">
    <source>
        <dbReference type="Proteomes" id="UP000789595"/>
    </source>
</evidence>
<protein>
    <recommendedName>
        <fullName evidence="5">Transmembrane protein</fullName>
    </recommendedName>
</protein>
<reference evidence="3" key="1">
    <citation type="submission" date="2021-11" db="EMBL/GenBank/DDBJ databases">
        <authorList>
            <consortium name="Genoscope - CEA"/>
            <person name="William W."/>
        </authorList>
    </citation>
    <scope>NUCLEOTIDE SEQUENCE</scope>
</reference>